<protein>
    <submittedName>
        <fullName evidence="1">Uncharacterized protein</fullName>
    </submittedName>
</protein>
<dbReference type="Proteomes" id="UP000799302">
    <property type="component" value="Unassembled WGS sequence"/>
</dbReference>
<name>A0A6A6UQI7_9PEZI</name>
<accession>A0A6A6UQI7</accession>
<keyword evidence="2" id="KW-1185">Reference proteome</keyword>
<dbReference type="AlphaFoldDB" id="A0A6A6UQI7"/>
<evidence type="ECO:0000313" key="2">
    <source>
        <dbReference type="Proteomes" id="UP000799302"/>
    </source>
</evidence>
<dbReference type="OrthoDB" id="4309089at2759"/>
<evidence type="ECO:0000313" key="1">
    <source>
        <dbReference type="EMBL" id="KAF2674545.1"/>
    </source>
</evidence>
<sequence length="81" mass="8924">MTKIMCELPLGLGSVLAFLLANRSFQTRHLSTFTAYVNFAVYGNIRMMALTPAGDTVRGMCSKVTCAALFIWIVQQGYGVR</sequence>
<reference evidence="1" key="1">
    <citation type="journal article" date="2020" name="Stud. Mycol.">
        <title>101 Dothideomycetes genomes: a test case for predicting lifestyles and emergence of pathogens.</title>
        <authorList>
            <person name="Haridas S."/>
            <person name="Albert R."/>
            <person name="Binder M."/>
            <person name="Bloem J."/>
            <person name="Labutti K."/>
            <person name="Salamov A."/>
            <person name="Andreopoulos B."/>
            <person name="Baker S."/>
            <person name="Barry K."/>
            <person name="Bills G."/>
            <person name="Bluhm B."/>
            <person name="Cannon C."/>
            <person name="Castanera R."/>
            <person name="Culley D."/>
            <person name="Daum C."/>
            <person name="Ezra D."/>
            <person name="Gonzalez J."/>
            <person name="Henrissat B."/>
            <person name="Kuo A."/>
            <person name="Liang C."/>
            <person name="Lipzen A."/>
            <person name="Lutzoni F."/>
            <person name="Magnuson J."/>
            <person name="Mondo S."/>
            <person name="Nolan M."/>
            <person name="Ohm R."/>
            <person name="Pangilinan J."/>
            <person name="Park H.-J."/>
            <person name="Ramirez L."/>
            <person name="Alfaro M."/>
            <person name="Sun H."/>
            <person name="Tritt A."/>
            <person name="Yoshinaga Y."/>
            <person name="Zwiers L.-H."/>
            <person name="Turgeon B."/>
            <person name="Goodwin S."/>
            <person name="Spatafora J."/>
            <person name="Crous P."/>
            <person name="Grigoriev I."/>
        </authorList>
    </citation>
    <scope>NUCLEOTIDE SEQUENCE</scope>
    <source>
        <strain evidence="1">CBS 115976</strain>
    </source>
</reference>
<organism evidence="1 2">
    <name type="scientific">Microthyrium microscopicum</name>
    <dbReference type="NCBI Taxonomy" id="703497"/>
    <lineage>
        <taxon>Eukaryota</taxon>
        <taxon>Fungi</taxon>
        <taxon>Dikarya</taxon>
        <taxon>Ascomycota</taxon>
        <taxon>Pezizomycotina</taxon>
        <taxon>Dothideomycetes</taxon>
        <taxon>Dothideomycetes incertae sedis</taxon>
        <taxon>Microthyriales</taxon>
        <taxon>Microthyriaceae</taxon>
        <taxon>Microthyrium</taxon>
    </lineage>
</organism>
<gene>
    <name evidence="1" type="ORF">BT63DRAFT_419830</name>
</gene>
<dbReference type="EMBL" id="MU004230">
    <property type="protein sequence ID" value="KAF2674545.1"/>
    <property type="molecule type" value="Genomic_DNA"/>
</dbReference>
<proteinExistence type="predicted"/>